<evidence type="ECO:0000259" key="4">
    <source>
        <dbReference type="PROSITE" id="PS50949"/>
    </source>
</evidence>
<keyword evidence="3" id="KW-0804">Transcription</keyword>
<evidence type="ECO:0000313" key="6">
    <source>
        <dbReference type="Proteomes" id="UP000199073"/>
    </source>
</evidence>
<protein>
    <submittedName>
        <fullName evidence="5">DNA-binding transcriptional regulator, GntR family</fullName>
    </submittedName>
</protein>
<accession>A0A1H0N9M0</accession>
<dbReference type="EMBL" id="FNJI01000007">
    <property type="protein sequence ID" value="SDO89373.1"/>
    <property type="molecule type" value="Genomic_DNA"/>
</dbReference>
<dbReference type="Gene3D" id="1.10.10.10">
    <property type="entry name" value="Winged helix-like DNA-binding domain superfamily/Winged helix DNA-binding domain"/>
    <property type="match status" value="1"/>
</dbReference>
<evidence type="ECO:0000256" key="2">
    <source>
        <dbReference type="ARBA" id="ARBA00023125"/>
    </source>
</evidence>
<dbReference type="RefSeq" id="WP_092220989.1">
    <property type="nucleotide sequence ID" value="NZ_FNJI01000007.1"/>
</dbReference>
<dbReference type="SUPFAM" id="SSF48008">
    <property type="entry name" value="GntR ligand-binding domain-like"/>
    <property type="match status" value="1"/>
</dbReference>
<name>A0A1H0N9M0_9BACT</name>
<dbReference type="PANTHER" id="PTHR43537:SF5">
    <property type="entry name" value="UXU OPERON TRANSCRIPTIONAL REGULATOR"/>
    <property type="match status" value="1"/>
</dbReference>
<evidence type="ECO:0000256" key="1">
    <source>
        <dbReference type="ARBA" id="ARBA00023015"/>
    </source>
</evidence>
<dbReference type="Pfam" id="PF00392">
    <property type="entry name" value="GntR"/>
    <property type="match status" value="1"/>
</dbReference>
<evidence type="ECO:0000313" key="5">
    <source>
        <dbReference type="EMBL" id="SDO89373.1"/>
    </source>
</evidence>
<proteinExistence type="predicted"/>
<dbReference type="GO" id="GO:0003677">
    <property type="term" value="F:DNA binding"/>
    <property type="evidence" value="ECO:0007669"/>
    <property type="project" value="UniProtKB-KW"/>
</dbReference>
<dbReference type="InterPro" id="IPR011711">
    <property type="entry name" value="GntR_C"/>
</dbReference>
<dbReference type="STRING" id="91360.SAMN05660330_01309"/>
<dbReference type="SUPFAM" id="SSF46785">
    <property type="entry name" value="Winged helix' DNA-binding domain"/>
    <property type="match status" value="1"/>
</dbReference>
<dbReference type="InterPro" id="IPR036390">
    <property type="entry name" value="WH_DNA-bd_sf"/>
</dbReference>
<dbReference type="PROSITE" id="PS50949">
    <property type="entry name" value="HTH_GNTR"/>
    <property type="match status" value="1"/>
</dbReference>
<dbReference type="Pfam" id="PF07729">
    <property type="entry name" value="FCD"/>
    <property type="match status" value="1"/>
</dbReference>
<organism evidence="5 6">
    <name type="scientific">Desulforhopalus singaporensis</name>
    <dbReference type="NCBI Taxonomy" id="91360"/>
    <lineage>
        <taxon>Bacteria</taxon>
        <taxon>Pseudomonadati</taxon>
        <taxon>Thermodesulfobacteriota</taxon>
        <taxon>Desulfobulbia</taxon>
        <taxon>Desulfobulbales</taxon>
        <taxon>Desulfocapsaceae</taxon>
        <taxon>Desulforhopalus</taxon>
    </lineage>
</organism>
<feature type="domain" description="HTH gntR-type" evidence="4">
    <location>
        <begin position="15"/>
        <end position="82"/>
    </location>
</feature>
<keyword evidence="2 5" id="KW-0238">DNA-binding</keyword>
<dbReference type="PANTHER" id="PTHR43537">
    <property type="entry name" value="TRANSCRIPTIONAL REGULATOR, GNTR FAMILY"/>
    <property type="match status" value="1"/>
</dbReference>
<evidence type="ECO:0000256" key="3">
    <source>
        <dbReference type="ARBA" id="ARBA00023163"/>
    </source>
</evidence>
<keyword evidence="1" id="KW-0805">Transcription regulation</keyword>
<reference evidence="5 6" key="1">
    <citation type="submission" date="2016-10" db="EMBL/GenBank/DDBJ databases">
        <authorList>
            <person name="de Groot N.N."/>
        </authorList>
    </citation>
    <scope>NUCLEOTIDE SEQUENCE [LARGE SCALE GENOMIC DNA]</scope>
    <source>
        <strain evidence="5 6">DSM 12130</strain>
    </source>
</reference>
<dbReference type="InterPro" id="IPR036388">
    <property type="entry name" value="WH-like_DNA-bd_sf"/>
</dbReference>
<dbReference type="GO" id="GO:0003700">
    <property type="term" value="F:DNA-binding transcription factor activity"/>
    <property type="evidence" value="ECO:0007669"/>
    <property type="project" value="InterPro"/>
</dbReference>
<dbReference type="SMART" id="SM00345">
    <property type="entry name" value="HTH_GNTR"/>
    <property type="match status" value="1"/>
</dbReference>
<gene>
    <name evidence="5" type="ORF">SAMN05660330_01309</name>
</gene>
<sequence length="231" mass="26986">MYSENGETLEQFKSHSLMSHVYEILSEKLHRGELLPGSVIDQKKICKELGISRTPLNNALIRLDAEGIVTIHPRSRVTVNILEEEDIQYLYGIIGTIESTLIVNGFDNYTAEVLGQMSELNGRMNGYVQEGDLRSYSLLHYEFHQFFITMAPNVFAERILRPIKNRLWDFPAKSFPRQWYLDACSEHDKIIEAIRNKDLNEAVSCMKDVHWDFEYNKKYLRTVYFSQNNRP</sequence>
<keyword evidence="6" id="KW-1185">Reference proteome</keyword>
<dbReference type="Proteomes" id="UP000199073">
    <property type="component" value="Unassembled WGS sequence"/>
</dbReference>
<dbReference type="InterPro" id="IPR000524">
    <property type="entry name" value="Tscrpt_reg_HTH_GntR"/>
</dbReference>
<dbReference type="Gene3D" id="1.20.120.530">
    <property type="entry name" value="GntR ligand-binding domain-like"/>
    <property type="match status" value="1"/>
</dbReference>
<dbReference type="AlphaFoldDB" id="A0A1H0N9M0"/>
<dbReference type="InterPro" id="IPR008920">
    <property type="entry name" value="TF_FadR/GntR_C"/>
</dbReference>
<dbReference type="OrthoDB" id="8851860at2"/>